<feature type="region of interest" description="Disordered" evidence="17">
    <location>
        <begin position="1145"/>
        <end position="1193"/>
    </location>
</feature>
<dbReference type="SMART" id="SM00327">
    <property type="entry name" value="VWA"/>
    <property type="match status" value="1"/>
</dbReference>
<dbReference type="Pfam" id="PF01839">
    <property type="entry name" value="FG-GAP"/>
    <property type="match status" value="2"/>
</dbReference>
<evidence type="ECO:0000256" key="9">
    <source>
        <dbReference type="ARBA" id="ARBA00022989"/>
    </source>
</evidence>
<dbReference type="InterPro" id="IPR028994">
    <property type="entry name" value="Integrin_alpha_N"/>
</dbReference>
<dbReference type="PANTHER" id="PTHR23220">
    <property type="entry name" value="INTEGRIN ALPHA"/>
    <property type="match status" value="1"/>
</dbReference>
<feature type="compositionally biased region" description="Acidic residues" evidence="17">
    <location>
        <begin position="1145"/>
        <end position="1155"/>
    </location>
</feature>
<dbReference type="AlphaFoldDB" id="A0A3P8WGU1"/>
<dbReference type="Gene3D" id="2.60.40.1530">
    <property type="entry name" value="ntegrin, alpha v. Chain A, domain 4"/>
    <property type="match status" value="1"/>
</dbReference>
<evidence type="ECO:0000256" key="13">
    <source>
        <dbReference type="ARBA" id="ARBA00023170"/>
    </source>
</evidence>
<dbReference type="SUPFAM" id="SSF69179">
    <property type="entry name" value="Integrin domains"/>
    <property type="match status" value="2"/>
</dbReference>
<dbReference type="InterPro" id="IPR048285">
    <property type="entry name" value="Integrin_alpha_Ig-like_2"/>
</dbReference>
<keyword evidence="5 16" id="KW-0732">Signal</keyword>
<evidence type="ECO:0000256" key="7">
    <source>
        <dbReference type="ARBA" id="ARBA00022837"/>
    </source>
</evidence>
<dbReference type="SMART" id="SM00191">
    <property type="entry name" value="Int_alpha"/>
    <property type="match status" value="4"/>
</dbReference>
<feature type="repeat" description="FG-GAP" evidence="15">
    <location>
        <begin position="568"/>
        <end position="628"/>
    </location>
</feature>
<keyword evidence="4" id="KW-0479">Metal-binding</keyword>
<dbReference type="Pfam" id="PF08441">
    <property type="entry name" value="Integrin_A_Ig_1"/>
    <property type="match status" value="1"/>
</dbReference>
<feature type="compositionally biased region" description="Basic and acidic residues" evidence="17">
    <location>
        <begin position="1167"/>
        <end position="1179"/>
    </location>
</feature>
<evidence type="ECO:0000256" key="2">
    <source>
        <dbReference type="ARBA" id="ARBA00008054"/>
    </source>
</evidence>
<dbReference type="KEGG" id="csem:103384365"/>
<keyword evidence="10 16" id="KW-0401">Integrin</keyword>
<feature type="repeat" description="FG-GAP" evidence="15">
    <location>
        <begin position="444"/>
        <end position="506"/>
    </location>
</feature>
<evidence type="ECO:0000256" key="4">
    <source>
        <dbReference type="ARBA" id="ARBA00022723"/>
    </source>
</evidence>
<feature type="signal peptide" evidence="16">
    <location>
        <begin position="1"/>
        <end position="18"/>
    </location>
</feature>
<feature type="domain" description="VWFA" evidence="18">
    <location>
        <begin position="161"/>
        <end position="333"/>
    </location>
</feature>
<evidence type="ECO:0000259" key="18">
    <source>
        <dbReference type="PROSITE" id="PS50234"/>
    </source>
</evidence>
<evidence type="ECO:0000256" key="11">
    <source>
        <dbReference type="ARBA" id="ARBA00023136"/>
    </source>
</evidence>
<dbReference type="Proteomes" id="UP000265120">
    <property type="component" value="Chromosome 9"/>
</dbReference>
<dbReference type="SUPFAM" id="SSF69318">
    <property type="entry name" value="Integrin alpha N-terminal domain"/>
    <property type="match status" value="1"/>
</dbReference>
<dbReference type="InterPro" id="IPR002035">
    <property type="entry name" value="VWF_A"/>
</dbReference>
<accession>A0A3P8WGU1</accession>
<dbReference type="PROSITE" id="PS51470">
    <property type="entry name" value="FG_GAP"/>
    <property type="match status" value="3"/>
</dbReference>
<evidence type="ECO:0000256" key="17">
    <source>
        <dbReference type="SAM" id="MobiDB-lite"/>
    </source>
</evidence>
<keyword evidence="8 16" id="KW-0130">Cell adhesion</keyword>
<dbReference type="InterPro" id="IPR048633">
    <property type="entry name" value="ITGAX-like_Ig_3"/>
</dbReference>
<keyword evidence="9 16" id="KW-1133">Transmembrane helix</keyword>
<feature type="chain" id="PRO_5017855680" evidence="16">
    <location>
        <begin position="19"/>
        <end position="1193"/>
    </location>
</feature>
<sequence>MMPECSHFLPFTYMVALAIPLFVSFNIDVENPEVYTGERKDFYGYKVLQFTSGTNKGIFVTAPLTRNGSGKVCKPNKNQSSHCFDLQDVPYKDKNLTVKYLGLSIAADATGSEIAVCSPSVAHECNDNIYLNGMCYKTTYELNSFTPVTSAFQDCTKKTVDLVFLFDGSNSMSEMEFKENKSFIKHIMNSLRNTTIKFAAVQFSSFHRTVFNFNDDQAGTAYKKLDQENHMKELTNTYTALQFVLNDILENPKAGASPDATKVLVLITDGDPTDPYKENGIIDRYVKKGIIRFVIAVKTAKLDAFTAISSQPLEKYAFKIEHYVGLTDILERFQKKIFKMEGSSVARAGDMTNELSQSGCSVVYYNGTLILGSVGSHTWSGSLQEHSNNKEIQIEDPHMQNDSYMGYSLSVGKRDNTPIYFTGAPRFKHLGQVVLFRHDGREWKTAQRVNGDQIGSYFGAELCSVDIDLNGDTDFLLVGAPMFYHPTEKGEGQVYVYALTNEIQLKSELNIKATSVGRLGTTISSLADLNGDGLTDVAIGAPLDDDSRGVVYIFLGDRQKGIRSTFSQRIRGQDIDPGLKFFGQAVDGGIDLGEDGLTDIVIGSQGAAVVLRSRPVFNVLAHLSFLPEEISTERFDCVANTDDHLPMGNLTACFQMVETTNCKAEAMSAGLNISYIVNVDPMRQTYRGFFKSDKKARNFTSYVNLMENKVCYNYTIAMMKCVKDTLTPISIKLNFSQVDSESASNMLNVDSKNQAVVEIPFERQCAKHDTCIAELDVDFDFMTPTLYVAEDNYFNLSIKLSNRGDDSYNTSLMMYYPPGLSFSRLTLTQATRQTLHSCNDLEGVLDKTLCGISRPVYRGQSAATFQSSFYIITDYEWNDTISVTVTGRSDNANITTNNTITKVIPVQLEIKMAITVNEGSTTYLNFTTDDYGPKKVEAIYKVANLGLKAFPVNVSLFLPTKLEHDFEMMDYHVSVRQNKTTCSLTDIKSEYYGMPENESKVIKCDTFVLEKESSAEFKLSGQVHFKDLKKKAENIAFLKRYTGESGEVKFRSFIHVQYDQRRYALDSREQKNDKLMHHKISSLWTSKDPTWKWTEVRVEFIIPLHQMTIILTGVGVGLFLIIILTVIMLKLGCFKRKKYYGEEADGDVGETDAPCDPDPTKSQSEIEENKRGLLDDEKNGSIQMCDTQEKMLE</sequence>
<dbReference type="InterPro" id="IPR000413">
    <property type="entry name" value="Integrin_alpha"/>
</dbReference>
<evidence type="ECO:0000256" key="3">
    <source>
        <dbReference type="ARBA" id="ARBA00022692"/>
    </source>
</evidence>
<dbReference type="GeneTree" id="ENSGT00940000154838"/>
<dbReference type="GO" id="GO:0008305">
    <property type="term" value="C:integrin complex"/>
    <property type="evidence" value="ECO:0007669"/>
    <property type="project" value="InterPro"/>
</dbReference>
<dbReference type="InterPro" id="IPR036465">
    <property type="entry name" value="vWFA_dom_sf"/>
</dbReference>
<dbReference type="Pfam" id="PF00092">
    <property type="entry name" value="VWA"/>
    <property type="match status" value="1"/>
</dbReference>
<dbReference type="Ensembl" id="ENSCSET00000025999.1">
    <property type="protein sequence ID" value="ENSCSEP00000025662.1"/>
    <property type="gene ID" value="ENSCSEG00000016341.1"/>
</dbReference>
<evidence type="ECO:0000256" key="12">
    <source>
        <dbReference type="ARBA" id="ARBA00023157"/>
    </source>
</evidence>
<evidence type="ECO:0000313" key="20">
    <source>
        <dbReference type="Proteomes" id="UP000265120"/>
    </source>
</evidence>
<dbReference type="RefSeq" id="XP_008316078.1">
    <property type="nucleotide sequence ID" value="XM_008317856.3"/>
</dbReference>
<dbReference type="Gene3D" id="2.60.40.1510">
    <property type="entry name" value="ntegrin, alpha v. Chain A, domain 3"/>
    <property type="match status" value="1"/>
</dbReference>
<dbReference type="GO" id="GO:0007229">
    <property type="term" value="P:integrin-mediated signaling pathway"/>
    <property type="evidence" value="ECO:0007669"/>
    <property type="project" value="UniProtKB-KW"/>
</dbReference>
<dbReference type="GO" id="GO:0005178">
    <property type="term" value="F:integrin binding"/>
    <property type="evidence" value="ECO:0007669"/>
    <property type="project" value="TreeGrafter"/>
</dbReference>
<dbReference type="STRING" id="244447.ENSCSEP00000025662"/>
<reference evidence="19 20" key="1">
    <citation type="journal article" date="2014" name="Nat. Genet.">
        <title>Whole-genome sequence of a flatfish provides insights into ZW sex chromosome evolution and adaptation to a benthic lifestyle.</title>
        <authorList>
            <person name="Chen S."/>
            <person name="Zhang G."/>
            <person name="Shao C."/>
            <person name="Huang Q."/>
            <person name="Liu G."/>
            <person name="Zhang P."/>
            <person name="Song W."/>
            <person name="An N."/>
            <person name="Chalopin D."/>
            <person name="Volff J.N."/>
            <person name="Hong Y."/>
            <person name="Li Q."/>
            <person name="Sha Z."/>
            <person name="Zhou H."/>
            <person name="Xie M."/>
            <person name="Yu Q."/>
            <person name="Liu Y."/>
            <person name="Xiang H."/>
            <person name="Wang N."/>
            <person name="Wu K."/>
            <person name="Yang C."/>
            <person name="Zhou Q."/>
            <person name="Liao X."/>
            <person name="Yang L."/>
            <person name="Hu Q."/>
            <person name="Zhang J."/>
            <person name="Meng L."/>
            <person name="Jin L."/>
            <person name="Tian Y."/>
            <person name="Lian J."/>
            <person name="Yang J."/>
            <person name="Miao G."/>
            <person name="Liu S."/>
            <person name="Liang Z."/>
            <person name="Yan F."/>
            <person name="Li Y."/>
            <person name="Sun B."/>
            <person name="Zhang H."/>
            <person name="Zhang J."/>
            <person name="Zhu Y."/>
            <person name="Du M."/>
            <person name="Zhao Y."/>
            <person name="Schartl M."/>
            <person name="Tang Q."/>
            <person name="Wang J."/>
        </authorList>
    </citation>
    <scope>NUCLEOTIDE SEQUENCE</scope>
</reference>
<keyword evidence="13 16" id="KW-0675">Receptor</keyword>
<evidence type="ECO:0000256" key="8">
    <source>
        <dbReference type="ARBA" id="ARBA00022889"/>
    </source>
</evidence>
<dbReference type="Gene3D" id="2.60.40.1460">
    <property type="entry name" value="Integrin domains. Chain A, domain 2"/>
    <property type="match status" value="1"/>
</dbReference>
<evidence type="ECO:0000256" key="15">
    <source>
        <dbReference type="PROSITE-ProRule" id="PRU00803"/>
    </source>
</evidence>
<evidence type="ECO:0000256" key="10">
    <source>
        <dbReference type="ARBA" id="ARBA00023037"/>
    </source>
</evidence>
<dbReference type="SUPFAM" id="SSF53300">
    <property type="entry name" value="vWA-like"/>
    <property type="match status" value="1"/>
</dbReference>
<keyword evidence="11 16" id="KW-0472">Membrane</keyword>
<evidence type="ECO:0000256" key="14">
    <source>
        <dbReference type="ARBA" id="ARBA00023180"/>
    </source>
</evidence>
<dbReference type="InterPro" id="IPR013519">
    <property type="entry name" value="Int_alpha_beta-p"/>
</dbReference>
<keyword evidence="20" id="KW-1185">Reference proteome</keyword>
<dbReference type="Gene3D" id="1.20.5.930">
    <property type="entry name" value="Bicelle-embedded integrin alpha(iib) transmembrane segment"/>
    <property type="match status" value="1"/>
</dbReference>
<dbReference type="GO" id="GO:0098609">
    <property type="term" value="P:cell-cell adhesion"/>
    <property type="evidence" value="ECO:0007669"/>
    <property type="project" value="TreeGrafter"/>
</dbReference>
<dbReference type="Pfam" id="PF20805">
    <property type="entry name" value="Integrin_A_Ig_2"/>
    <property type="match status" value="1"/>
</dbReference>
<dbReference type="GO" id="GO:0033627">
    <property type="term" value="P:cell adhesion mediated by integrin"/>
    <property type="evidence" value="ECO:0007669"/>
    <property type="project" value="TreeGrafter"/>
</dbReference>
<feature type="repeat" description="FG-GAP" evidence="15">
    <location>
        <begin position="517"/>
        <end position="563"/>
    </location>
</feature>
<comment type="similarity">
    <text evidence="2 16">Belongs to the integrin alpha chain family.</text>
</comment>
<evidence type="ECO:0000256" key="16">
    <source>
        <dbReference type="RuleBase" id="RU003762"/>
    </source>
</evidence>
<feature type="transmembrane region" description="Helical" evidence="16">
    <location>
        <begin position="1107"/>
        <end position="1129"/>
    </location>
</feature>
<dbReference type="InterPro" id="IPR013649">
    <property type="entry name" value="Integrin_alpha_Ig-like_1"/>
</dbReference>
<comment type="subcellular location">
    <subcellularLocation>
        <location evidence="1 16">Membrane</location>
        <topology evidence="1 16">Single-pass type I membrane protein</topology>
    </subcellularLocation>
</comment>
<keyword evidence="14" id="KW-0325">Glycoprotein</keyword>
<dbReference type="OrthoDB" id="5317514at2759"/>
<reference evidence="19" key="2">
    <citation type="submission" date="2025-08" db="UniProtKB">
        <authorList>
            <consortium name="Ensembl"/>
        </authorList>
    </citation>
    <scope>IDENTIFICATION</scope>
</reference>
<dbReference type="InterPro" id="IPR032695">
    <property type="entry name" value="Integrin_dom_sf"/>
</dbReference>
<dbReference type="InParanoid" id="A0A3P8WGU1"/>
<organism evidence="19 20">
    <name type="scientific">Cynoglossus semilaevis</name>
    <name type="common">Tongue sole</name>
    <dbReference type="NCBI Taxonomy" id="244447"/>
    <lineage>
        <taxon>Eukaryota</taxon>
        <taxon>Metazoa</taxon>
        <taxon>Chordata</taxon>
        <taxon>Craniata</taxon>
        <taxon>Vertebrata</taxon>
        <taxon>Euteleostomi</taxon>
        <taxon>Actinopterygii</taxon>
        <taxon>Neopterygii</taxon>
        <taxon>Teleostei</taxon>
        <taxon>Neoteleostei</taxon>
        <taxon>Acanthomorphata</taxon>
        <taxon>Carangaria</taxon>
        <taxon>Pleuronectiformes</taxon>
        <taxon>Pleuronectoidei</taxon>
        <taxon>Cynoglossidae</taxon>
        <taxon>Cynoglossinae</taxon>
        <taxon>Cynoglossus</taxon>
    </lineage>
</organism>
<dbReference type="PANTHER" id="PTHR23220:SF84">
    <property type="entry name" value="INTEGRIN ALPHA-L"/>
    <property type="match status" value="1"/>
</dbReference>
<keyword evidence="6" id="KW-0677">Repeat</keyword>
<evidence type="ECO:0000313" key="19">
    <source>
        <dbReference type="Ensembl" id="ENSCSEP00000025662.1"/>
    </source>
</evidence>
<dbReference type="GO" id="GO:0007160">
    <property type="term" value="P:cell-matrix adhesion"/>
    <property type="evidence" value="ECO:0007669"/>
    <property type="project" value="TreeGrafter"/>
</dbReference>
<dbReference type="Gene3D" id="2.130.10.130">
    <property type="entry name" value="Integrin alpha, N-terminal"/>
    <property type="match status" value="1"/>
</dbReference>
<evidence type="ECO:0000256" key="1">
    <source>
        <dbReference type="ARBA" id="ARBA00004479"/>
    </source>
</evidence>
<dbReference type="GeneID" id="103384365"/>
<dbReference type="PROSITE" id="PS50234">
    <property type="entry name" value="VWFA"/>
    <property type="match status" value="1"/>
</dbReference>
<dbReference type="Pfam" id="PF21520">
    <property type="entry name" value="ITGAX-like_Ig_3"/>
    <property type="match status" value="1"/>
</dbReference>
<reference evidence="19" key="3">
    <citation type="submission" date="2025-09" db="UniProtKB">
        <authorList>
            <consortium name="Ensembl"/>
        </authorList>
    </citation>
    <scope>IDENTIFICATION</scope>
</reference>
<proteinExistence type="inferred from homology"/>
<evidence type="ECO:0000256" key="6">
    <source>
        <dbReference type="ARBA" id="ARBA00022737"/>
    </source>
</evidence>
<dbReference type="Gene3D" id="3.40.50.410">
    <property type="entry name" value="von Willebrand factor, type A domain"/>
    <property type="match status" value="1"/>
</dbReference>
<keyword evidence="3 16" id="KW-0812">Transmembrane</keyword>
<dbReference type="PRINTS" id="PR00453">
    <property type="entry name" value="VWFADOMAIN"/>
</dbReference>
<keyword evidence="12" id="KW-1015">Disulfide bond</keyword>
<name>A0A3P8WGU1_CYNSE</name>
<dbReference type="InterPro" id="IPR013517">
    <property type="entry name" value="FG-GAP"/>
</dbReference>
<evidence type="ECO:0000256" key="5">
    <source>
        <dbReference type="ARBA" id="ARBA00022729"/>
    </source>
</evidence>
<dbReference type="GO" id="GO:0046872">
    <property type="term" value="F:metal ion binding"/>
    <property type="evidence" value="ECO:0007669"/>
    <property type="project" value="UniProtKB-KW"/>
</dbReference>
<dbReference type="GO" id="GO:0009897">
    <property type="term" value="C:external side of plasma membrane"/>
    <property type="evidence" value="ECO:0007669"/>
    <property type="project" value="TreeGrafter"/>
</dbReference>
<dbReference type="PRINTS" id="PR01185">
    <property type="entry name" value="INTEGRINA"/>
</dbReference>
<protein>
    <submittedName>
        <fullName evidence="19">Integrin alpha-L-like</fullName>
    </submittedName>
</protein>
<keyword evidence="7" id="KW-0106">Calcium</keyword>